<keyword evidence="5" id="KW-0808">Transferase</keyword>
<dbReference type="Gene3D" id="1.10.510.10">
    <property type="entry name" value="Transferase(Phosphotransferase) domain 1"/>
    <property type="match status" value="1"/>
</dbReference>
<dbReference type="PROSITE" id="PS51450">
    <property type="entry name" value="LRR"/>
    <property type="match status" value="5"/>
</dbReference>
<comment type="subcellular location">
    <subcellularLocation>
        <location evidence="1">Membrane</location>
        <topology evidence="1">Single-pass membrane protein</topology>
    </subcellularLocation>
</comment>
<dbReference type="InterPro" id="IPR011009">
    <property type="entry name" value="Kinase-like_dom_sf"/>
</dbReference>
<keyword evidence="13" id="KW-0175">Coiled coil</keyword>
<evidence type="ECO:0000256" key="6">
    <source>
        <dbReference type="ARBA" id="ARBA00022737"/>
    </source>
</evidence>
<dbReference type="InterPro" id="IPR001611">
    <property type="entry name" value="Leu-rich_rpt"/>
</dbReference>
<dbReference type="OMA" id="PLKDDTR"/>
<reference evidence="15" key="1">
    <citation type="submission" date="2022-10" db="EMBL/GenBank/DDBJ databases">
        <title>Novel sulphate-reducing endosymbionts in the free-living metamonad Anaeramoeba.</title>
        <authorList>
            <person name="Jerlstrom-Hultqvist J."/>
            <person name="Cepicka I."/>
            <person name="Gallot-Lavallee L."/>
            <person name="Salas-Leiva D."/>
            <person name="Curtis B.A."/>
            <person name="Zahonova K."/>
            <person name="Pipaliya S."/>
            <person name="Dacks J."/>
            <person name="Roger A.J."/>
        </authorList>
    </citation>
    <scope>NUCLEOTIDE SEQUENCE</scope>
    <source>
        <strain evidence="15">BMAN</strain>
    </source>
</reference>
<feature type="domain" description="Protein kinase" evidence="14">
    <location>
        <begin position="658"/>
        <end position="915"/>
    </location>
</feature>
<accession>A0A9Q0L4W4</accession>
<name>A0A9Q0L4W4_ANAIG</name>
<dbReference type="SMART" id="SM00364">
    <property type="entry name" value="LRR_BAC"/>
    <property type="match status" value="9"/>
</dbReference>
<evidence type="ECO:0000256" key="1">
    <source>
        <dbReference type="ARBA" id="ARBA00004167"/>
    </source>
</evidence>
<dbReference type="InterPro" id="IPR000719">
    <property type="entry name" value="Prot_kinase_dom"/>
</dbReference>
<evidence type="ECO:0000313" key="16">
    <source>
        <dbReference type="Proteomes" id="UP001149090"/>
    </source>
</evidence>
<dbReference type="SUPFAM" id="SSF52058">
    <property type="entry name" value="L domain-like"/>
    <property type="match status" value="2"/>
</dbReference>
<protein>
    <recommendedName>
        <fullName evidence="2">non-specific serine/threonine protein kinase</fullName>
        <ecNumber evidence="2">2.7.11.1</ecNumber>
    </recommendedName>
</protein>
<comment type="catalytic activity">
    <reaction evidence="10">
        <text>L-threonyl-[protein] + ATP = O-phospho-L-threonyl-[protein] + ADP + H(+)</text>
        <dbReference type="Rhea" id="RHEA:46608"/>
        <dbReference type="Rhea" id="RHEA-COMP:11060"/>
        <dbReference type="Rhea" id="RHEA-COMP:11605"/>
        <dbReference type="ChEBI" id="CHEBI:15378"/>
        <dbReference type="ChEBI" id="CHEBI:30013"/>
        <dbReference type="ChEBI" id="CHEBI:30616"/>
        <dbReference type="ChEBI" id="CHEBI:61977"/>
        <dbReference type="ChEBI" id="CHEBI:456216"/>
        <dbReference type="EC" id="2.7.11.1"/>
    </reaction>
</comment>
<evidence type="ECO:0000256" key="8">
    <source>
        <dbReference type="ARBA" id="ARBA00022777"/>
    </source>
</evidence>
<dbReference type="GO" id="GO:0005524">
    <property type="term" value="F:ATP binding"/>
    <property type="evidence" value="ECO:0007669"/>
    <property type="project" value="UniProtKB-UniRule"/>
</dbReference>
<evidence type="ECO:0000256" key="5">
    <source>
        <dbReference type="ARBA" id="ARBA00022679"/>
    </source>
</evidence>
<dbReference type="Pfam" id="PF23598">
    <property type="entry name" value="LRR_14"/>
    <property type="match status" value="2"/>
</dbReference>
<dbReference type="PROSITE" id="PS50011">
    <property type="entry name" value="PROTEIN_KINASE_DOM"/>
    <property type="match status" value="1"/>
</dbReference>
<dbReference type="GO" id="GO:0004674">
    <property type="term" value="F:protein serine/threonine kinase activity"/>
    <property type="evidence" value="ECO:0007669"/>
    <property type="project" value="UniProtKB-KW"/>
</dbReference>
<dbReference type="InterPro" id="IPR017441">
    <property type="entry name" value="Protein_kinase_ATP_BS"/>
</dbReference>
<dbReference type="SMART" id="SM00369">
    <property type="entry name" value="LRR_TYP"/>
    <property type="match status" value="12"/>
</dbReference>
<dbReference type="SMART" id="SM00365">
    <property type="entry name" value="LRR_SD22"/>
    <property type="match status" value="8"/>
</dbReference>
<sequence>MNTEEQEIVKEKLEKFLNEQKQTQTLDLSKLKIKSLENLIINFEELKCLFLNNNYISILPKEFGSLTSLLLLNLDNNSLKSLPEQIGELSLLNKLSICNNQLTTLTPRIGKLSNLEELYLTDNHLKFIPKELGSLKKLSKLDLGGNQIGELPQSFGNLTELTDLALSFNSLQILPIEICNLIKLEQLYLNDNQLSDLPENFGNLINVKELELSNNLFTKIPHQLFNLVQLNSFYVVNNKLENIPEEIGLLRSLSIFCLDSNKLLNIPHSIGNLSNLRSLRANENRLINLPIEIGNCSNLIDLELYHNRIEELPNSIGNLLNLKRLILTENRISSLPKELSLLKNLSDFDISENLIDIIPEEYQNIHSLKNPRRSFTLFNLSRSSSKSSSSYTFSEKIINDEHYNQQINSIISNFKTNFQEKSNQKNLVWIFPSQNLKKIDDNPQTTISTISTKSTNPDLSEVHSTQTLTEIFGKSLLDPNLLNFTFNNENNNNENNENNNNNNFGGDSLFHLLNENEYQYSTHFHSEEDFETIIENLRNNNENFKQFVTNHFEKLSKNPFQRIQIPMIKMNEKERNLHPPTIQLEIKLLEAYNIINELEKVTKKVANSRKEAIRRIYHLEEKLKENKEELQQLRMQLHTIENQIGFEDNYNEVDLSEFELKEEIGKGSFGKVFRAIWRGKEVAVKQIFEEYHVGKYLSEFKREALILSRMRHPNIVLFMAASTKPPNVFLVTEYLKEGSLYHSLQKKTFPNSEQIRIKIAKDIALGLNYLHLTKPKPVIHRDLKSLNVLLDQHQNAKVADFGMSKIKEHSLELSKFRGTPCWMAPEIFRCEKYSEKVDIYSYGVVLWELITRKVPYRQVTDPIQLGIQVGFQNLRPDLDQIKDENWKNLILKCWANNPNDRPSSNEIIQILDSFPK</sequence>
<evidence type="ECO:0000256" key="10">
    <source>
        <dbReference type="ARBA" id="ARBA00047899"/>
    </source>
</evidence>
<dbReference type="PANTHER" id="PTHR48056">
    <property type="entry name" value="LRR RECEPTOR-LIKE SERINE/THREONINE-PROTEIN KINASE-RELATED"/>
    <property type="match status" value="1"/>
</dbReference>
<dbReference type="PRINTS" id="PR00109">
    <property type="entry name" value="TYRKINASE"/>
</dbReference>
<dbReference type="InterPro" id="IPR032675">
    <property type="entry name" value="LRR_dom_sf"/>
</dbReference>
<keyword evidence="8" id="KW-0418">Kinase</keyword>
<dbReference type="CDD" id="cd13999">
    <property type="entry name" value="STKc_MAP3K-like"/>
    <property type="match status" value="1"/>
</dbReference>
<dbReference type="InterPro" id="IPR055414">
    <property type="entry name" value="LRR_R13L4/SHOC2-like"/>
</dbReference>
<evidence type="ECO:0000256" key="2">
    <source>
        <dbReference type="ARBA" id="ARBA00012513"/>
    </source>
</evidence>
<feature type="binding site" evidence="12">
    <location>
        <position position="685"/>
    </location>
    <ligand>
        <name>ATP</name>
        <dbReference type="ChEBI" id="CHEBI:30616"/>
    </ligand>
</feature>
<evidence type="ECO:0000256" key="3">
    <source>
        <dbReference type="ARBA" id="ARBA00022527"/>
    </source>
</evidence>
<evidence type="ECO:0000256" key="7">
    <source>
        <dbReference type="ARBA" id="ARBA00022741"/>
    </source>
</evidence>
<dbReference type="Pfam" id="PF00069">
    <property type="entry name" value="Pkinase"/>
    <property type="match status" value="1"/>
</dbReference>
<comment type="caution">
    <text evidence="15">The sequence shown here is derived from an EMBL/GenBank/DDBJ whole genome shotgun (WGS) entry which is preliminary data.</text>
</comment>
<evidence type="ECO:0000256" key="4">
    <source>
        <dbReference type="ARBA" id="ARBA00022614"/>
    </source>
</evidence>
<dbReference type="Gene3D" id="3.30.200.20">
    <property type="entry name" value="Phosphorylase Kinase, domain 1"/>
    <property type="match status" value="1"/>
</dbReference>
<dbReference type="SUPFAM" id="SSF56112">
    <property type="entry name" value="Protein kinase-like (PK-like)"/>
    <property type="match status" value="1"/>
</dbReference>
<dbReference type="AlphaFoldDB" id="A0A9Q0L4W4"/>
<keyword evidence="4" id="KW-0433">Leucine-rich repeat</keyword>
<dbReference type="Gene3D" id="3.80.10.10">
    <property type="entry name" value="Ribonuclease Inhibitor"/>
    <property type="match status" value="2"/>
</dbReference>
<keyword evidence="6" id="KW-0677">Repeat</keyword>
<dbReference type="EMBL" id="JAPDFW010000147">
    <property type="protein sequence ID" value="KAJ5066257.1"/>
    <property type="molecule type" value="Genomic_DNA"/>
</dbReference>
<dbReference type="InterPro" id="IPR001245">
    <property type="entry name" value="Ser-Thr/Tyr_kinase_cat_dom"/>
</dbReference>
<dbReference type="InterPro" id="IPR003591">
    <property type="entry name" value="Leu-rich_rpt_typical-subtyp"/>
</dbReference>
<dbReference type="PROSITE" id="PS00107">
    <property type="entry name" value="PROTEIN_KINASE_ATP"/>
    <property type="match status" value="1"/>
</dbReference>
<dbReference type="PROSITE" id="PS00108">
    <property type="entry name" value="PROTEIN_KINASE_ST"/>
    <property type="match status" value="1"/>
</dbReference>
<keyword evidence="7 12" id="KW-0547">Nucleotide-binding</keyword>
<evidence type="ECO:0000256" key="12">
    <source>
        <dbReference type="PROSITE-ProRule" id="PRU10141"/>
    </source>
</evidence>
<dbReference type="GO" id="GO:0016020">
    <property type="term" value="C:membrane"/>
    <property type="evidence" value="ECO:0007669"/>
    <property type="project" value="UniProtKB-SubCell"/>
</dbReference>
<proteinExistence type="predicted"/>
<evidence type="ECO:0000259" key="14">
    <source>
        <dbReference type="PROSITE" id="PS50011"/>
    </source>
</evidence>
<keyword evidence="16" id="KW-1185">Reference proteome</keyword>
<dbReference type="Proteomes" id="UP001149090">
    <property type="component" value="Unassembled WGS sequence"/>
</dbReference>
<dbReference type="OrthoDB" id="10261027at2759"/>
<evidence type="ECO:0000313" key="15">
    <source>
        <dbReference type="EMBL" id="KAJ5066257.1"/>
    </source>
</evidence>
<organism evidence="15 16">
    <name type="scientific">Anaeramoeba ignava</name>
    <name type="common">Anaerobic marine amoeba</name>
    <dbReference type="NCBI Taxonomy" id="1746090"/>
    <lineage>
        <taxon>Eukaryota</taxon>
        <taxon>Metamonada</taxon>
        <taxon>Anaeramoebidae</taxon>
        <taxon>Anaeramoeba</taxon>
    </lineage>
</organism>
<dbReference type="Pfam" id="PF00560">
    <property type="entry name" value="LRR_1"/>
    <property type="match status" value="1"/>
</dbReference>
<dbReference type="SMART" id="SM00220">
    <property type="entry name" value="S_TKc"/>
    <property type="match status" value="1"/>
</dbReference>
<evidence type="ECO:0000256" key="9">
    <source>
        <dbReference type="ARBA" id="ARBA00022840"/>
    </source>
</evidence>
<dbReference type="EC" id="2.7.11.1" evidence="2"/>
<comment type="catalytic activity">
    <reaction evidence="11">
        <text>L-seryl-[protein] + ATP = O-phospho-L-seryl-[protein] + ADP + H(+)</text>
        <dbReference type="Rhea" id="RHEA:17989"/>
        <dbReference type="Rhea" id="RHEA-COMP:9863"/>
        <dbReference type="Rhea" id="RHEA-COMP:11604"/>
        <dbReference type="ChEBI" id="CHEBI:15378"/>
        <dbReference type="ChEBI" id="CHEBI:29999"/>
        <dbReference type="ChEBI" id="CHEBI:30616"/>
        <dbReference type="ChEBI" id="CHEBI:83421"/>
        <dbReference type="ChEBI" id="CHEBI:456216"/>
        <dbReference type="EC" id="2.7.11.1"/>
    </reaction>
</comment>
<keyword evidence="3" id="KW-0723">Serine/threonine-protein kinase</keyword>
<evidence type="ECO:0000256" key="11">
    <source>
        <dbReference type="ARBA" id="ARBA00048679"/>
    </source>
</evidence>
<dbReference type="InterPro" id="IPR008271">
    <property type="entry name" value="Ser/Thr_kinase_AS"/>
</dbReference>
<evidence type="ECO:0000256" key="13">
    <source>
        <dbReference type="SAM" id="Coils"/>
    </source>
</evidence>
<dbReference type="FunFam" id="3.30.200.20:FF:000060">
    <property type="entry name" value="Serine/threonine-protein kinase isoform 1"/>
    <property type="match status" value="1"/>
</dbReference>
<feature type="coiled-coil region" evidence="13">
    <location>
        <begin position="609"/>
        <end position="643"/>
    </location>
</feature>
<dbReference type="InterPro" id="IPR050647">
    <property type="entry name" value="Plant_LRR-RLKs"/>
</dbReference>
<keyword evidence="9 12" id="KW-0067">ATP-binding</keyword>
<dbReference type="PANTHER" id="PTHR48056:SF81">
    <property type="entry name" value="RECEPTOR PROTEIN-TYROSINE KINASE CEPR1"/>
    <property type="match status" value="1"/>
</dbReference>
<gene>
    <name evidence="15" type="ORF">M0811_03590</name>
</gene>